<comment type="catalytic activity">
    <reaction evidence="4">
        <text>(6S)-5-formyl-5,6,7,8-tetrahydrofolate + ATP = (6R)-5,10-methenyltetrahydrofolate + ADP + phosphate</text>
        <dbReference type="Rhea" id="RHEA:10488"/>
        <dbReference type="ChEBI" id="CHEBI:30616"/>
        <dbReference type="ChEBI" id="CHEBI:43474"/>
        <dbReference type="ChEBI" id="CHEBI:57455"/>
        <dbReference type="ChEBI" id="CHEBI:57457"/>
        <dbReference type="ChEBI" id="CHEBI:456216"/>
        <dbReference type="EC" id="6.3.3.2"/>
    </reaction>
</comment>
<name>A0ABW1SWT1_9ACTN</name>
<keyword evidence="3 4" id="KW-0067">ATP-binding</keyword>
<feature type="compositionally biased region" description="Pro residues" evidence="5">
    <location>
        <begin position="1"/>
        <end position="12"/>
    </location>
</feature>
<dbReference type="EC" id="6.3.3.2" evidence="4"/>
<comment type="cofactor">
    <cofactor evidence="4">
        <name>Mg(2+)</name>
        <dbReference type="ChEBI" id="CHEBI:18420"/>
    </cofactor>
</comment>
<dbReference type="InterPro" id="IPR037171">
    <property type="entry name" value="NagB/RpiA_transferase-like"/>
</dbReference>
<reference evidence="7" key="1">
    <citation type="journal article" date="2019" name="Int. J. Syst. Evol. Microbiol.">
        <title>The Global Catalogue of Microorganisms (GCM) 10K type strain sequencing project: providing services to taxonomists for standard genome sequencing and annotation.</title>
        <authorList>
            <consortium name="The Broad Institute Genomics Platform"/>
            <consortium name="The Broad Institute Genome Sequencing Center for Infectious Disease"/>
            <person name="Wu L."/>
            <person name="Ma J."/>
        </authorList>
    </citation>
    <scope>NUCLEOTIDE SEQUENCE [LARGE SCALE GENOMIC DNA]</scope>
    <source>
        <strain evidence="7">CGMCC 4.7317</strain>
    </source>
</reference>
<comment type="similarity">
    <text evidence="1 4">Belongs to the 5-formyltetrahydrofolate cyclo-ligase family.</text>
</comment>
<dbReference type="RefSeq" id="WP_386763751.1">
    <property type="nucleotide sequence ID" value="NZ_JBHSTI010000002.1"/>
</dbReference>
<dbReference type="PANTHER" id="PTHR23407:SF1">
    <property type="entry name" value="5-FORMYLTETRAHYDROFOLATE CYCLO-LIGASE"/>
    <property type="match status" value="1"/>
</dbReference>
<evidence type="ECO:0000256" key="4">
    <source>
        <dbReference type="RuleBase" id="RU361279"/>
    </source>
</evidence>
<dbReference type="PANTHER" id="PTHR23407">
    <property type="entry name" value="ATPASE INHIBITOR/5-FORMYLTETRAHYDROFOLATE CYCLO-LIGASE"/>
    <property type="match status" value="1"/>
</dbReference>
<keyword evidence="4" id="KW-0479">Metal-binding</keyword>
<proteinExistence type="inferred from homology"/>
<evidence type="ECO:0000256" key="5">
    <source>
        <dbReference type="SAM" id="MobiDB-lite"/>
    </source>
</evidence>
<gene>
    <name evidence="6" type="ORF">ACFQGU_02400</name>
</gene>
<protein>
    <recommendedName>
        <fullName evidence="4">5-formyltetrahydrofolate cyclo-ligase</fullName>
        <ecNumber evidence="4">6.3.3.2</ecNumber>
    </recommendedName>
</protein>
<dbReference type="Pfam" id="PF01812">
    <property type="entry name" value="5-FTHF_cyc-lig"/>
    <property type="match status" value="1"/>
</dbReference>
<keyword evidence="7" id="KW-1185">Reference proteome</keyword>
<evidence type="ECO:0000313" key="6">
    <source>
        <dbReference type="EMBL" id="MFC6236714.1"/>
    </source>
</evidence>
<dbReference type="EMBL" id="JBHSTI010000002">
    <property type="protein sequence ID" value="MFC6236714.1"/>
    <property type="molecule type" value="Genomic_DNA"/>
</dbReference>
<dbReference type="Proteomes" id="UP001596138">
    <property type="component" value="Unassembled WGS sequence"/>
</dbReference>
<dbReference type="InterPro" id="IPR002698">
    <property type="entry name" value="FTHF_cligase"/>
</dbReference>
<dbReference type="InterPro" id="IPR024185">
    <property type="entry name" value="FTHF_cligase-like_sf"/>
</dbReference>
<evidence type="ECO:0000256" key="1">
    <source>
        <dbReference type="ARBA" id="ARBA00010638"/>
    </source>
</evidence>
<sequence>MTLPGDPSPTSAPDPAGGRAAYDADAKKVLRRRLRTARAARSATDREQVASGLAVRVGTVPEVTALVAAGGGVVAAYASLGDEPGTGALRALLALSGVRVLLPVIRDDGRLDWGWDSDDLVPRAHRLAIPEPAADPALGTGAAGLAASGCSVVLVPALAVGHDGCRLGQGGGFYDRLLADVPEHLDGGPLLVAVVHDDEVLDSVPHEPHDRPVDAVLTPTTYRRFSG</sequence>
<keyword evidence="2 4" id="KW-0547">Nucleotide-binding</keyword>
<dbReference type="NCBIfam" id="TIGR02727">
    <property type="entry name" value="MTHFS_bact"/>
    <property type="match status" value="1"/>
</dbReference>
<dbReference type="Gene3D" id="3.40.50.10420">
    <property type="entry name" value="NagB/RpiA/CoA transferase-like"/>
    <property type="match status" value="1"/>
</dbReference>
<organism evidence="6 7">
    <name type="scientific">Longivirga aurantiaca</name>
    <dbReference type="NCBI Taxonomy" id="1837743"/>
    <lineage>
        <taxon>Bacteria</taxon>
        <taxon>Bacillati</taxon>
        <taxon>Actinomycetota</taxon>
        <taxon>Actinomycetes</taxon>
        <taxon>Sporichthyales</taxon>
        <taxon>Sporichthyaceae</taxon>
        <taxon>Longivirga</taxon>
    </lineage>
</organism>
<dbReference type="PIRSF" id="PIRSF006806">
    <property type="entry name" value="FTHF_cligase"/>
    <property type="match status" value="1"/>
</dbReference>
<keyword evidence="4" id="KW-0460">Magnesium</keyword>
<accession>A0ABW1SWT1</accession>
<dbReference type="SUPFAM" id="SSF100950">
    <property type="entry name" value="NagB/RpiA/CoA transferase-like"/>
    <property type="match status" value="1"/>
</dbReference>
<evidence type="ECO:0000313" key="7">
    <source>
        <dbReference type="Proteomes" id="UP001596138"/>
    </source>
</evidence>
<comment type="caution">
    <text evidence="6">The sequence shown here is derived from an EMBL/GenBank/DDBJ whole genome shotgun (WGS) entry which is preliminary data.</text>
</comment>
<keyword evidence="6" id="KW-0436">Ligase</keyword>
<evidence type="ECO:0000256" key="3">
    <source>
        <dbReference type="ARBA" id="ARBA00022840"/>
    </source>
</evidence>
<dbReference type="GO" id="GO:0030272">
    <property type="term" value="F:5-formyltetrahydrofolate cyclo-ligase activity"/>
    <property type="evidence" value="ECO:0007669"/>
    <property type="project" value="UniProtKB-EC"/>
</dbReference>
<evidence type="ECO:0000256" key="2">
    <source>
        <dbReference type="ARBA" id="ARBA00022741"/>
    </source>
</evidence>
<feature type="region of interest" description="Disordered" evidence="5">
    <location>
        <begin position="1"/>
        <end position="23"/>
    </location>
</feature>